<accession>A0A1V3XXK0</accession>
<proteinExistence type="predicted"/>
<protein>
    <submittedName>
        <fullName evidence="2">Uncharacterized protein</fullName>
    </submittedName>
</protein>
<evidence type="ECO:0000313" key="4">
    <source>
        <dbReference type="Proteomes" id="UP000189229"/>
    </source>
</evidence>
<evidence type="ECO:0000313" key="1">
    <source>
        <dbReference type="EMBL" id="OOK82384.1"/>
    </source>
</evidence>
<name>A0A1V3XXK0_MYCKA</name>
<dbReference type="AlphaFoldDB" id="A0A1V3XXK0"/>
<gene>
    <name evidence="2" type="ORF">BZL29_0577</name>
    <name evidence="1" type="ORF">BZL30_1377</name>
</gene>
<dbReference type="Proteomes" id="UP000189229">
    <property type="component" value="Unassembled WGS sequence"/>
</dbReference>
<organism evidence="2 3">
    <name type="scientific">Mycobacterium kansasii</name>
    <dbReference type="NCBI Taxonomy" id="1768"/>
    <lineage>
        <taxon>Bacteria</taxon>
        <taxon>Bacillati</taxon>
        <taxon>Actinomycetota</taxon>
        <taxon>Actinomycetes</taxon>
        <taxon>Mycobacteriales</taxon>
        <taxon>Mycobacteriaceae</taxon>
        <taxon>Mycobacterium</taxon>
    </lineage>
</organism>
<reference evidence="3 4" key="1">
    <citation type="submission" date="2017-02" db="EMBL/GenBank/DDBJ databases">
        <title>Complete genome sequences of Mycobacterium kansasii strains isolated from rhesus macaques.</title>
        <authorList>
            <person name="Panda A."/>
            <person name="Nagaraj S."/>
            <person name="Zhao X."/>
            <person name="Tettelin H."/>
            <person name="Detolla L.J."/>
        </authorList>
    </citation>
    <scope>NUCLEOTIDE SEQUENCE [LARGE SCALE GENOMIC DNA]</scope>
    <source>
        <strain evidence="2 3">11-3469</strain>
        <strain evidence="1 4">11-3813</strain>
    </source>
</reference>
<evidence type="ECO:0000313" key="3">
    <source>
        <dbReference type="Proteomes" id="UP000188532"/>
    </source>
</evidence>
<evidence type="ECO:0000313" key="2">
    <source>
        <dbReference type="EMBL" id="OOK83935.1"/>
    </source>
</evidence>
<dbReference type="EMBL" id="MVBM01000001">
    <property type="protein sequence ID" value="OOK82384.1"/>
    <property type="molecule type" value="Genomic_DNA"/>
</dbReference>
<dbReference type="EMBL" id="MVBN01000001">
    <property type="protein sequence ID" value="OOK83935.1"/>
    <property type="molecule type" value="Genomic_DNA"/>
</dbReference>
<comment type="caution">
    <text evidence="2">The sequence shown here is derived from an EMBL/GenBank/DDBJ whole genome shotgun (WGS) entry which is preliminary data.</text>
</comment>
<sequence length="62" mass="6943">MARTRFDFPQLLGPTSAFIPSVSRISDSPNDLKFFTSMRVSFMYLLSPQSAMSNVSMAGYIE</sequence>
<dbReference type="Proteomes" id="UP000188532">
    <property type="component" value="Unassembled WGS sequence"/>
</dbReference>